<dbReference type="Proteomes" id="UP001180020">
    <property type="component" value="Unassembled WGS sequence"/>
</dbReference>
<accession>A0AAV9DJU7</accession>
<evidence type="ECO:0000313" key="2">
    <source>
        <dbReference type="Proteomes" id="UP001180020"/>
    </source>
</evidence>
<gene>
    <name evidence="1" type="ORF">QJS10_CPB12g01277</name>
</gene>
<dbReference type="AlphaFoldDB" id="A0AAV9DJU7"/>
<reference evidence="1" key="1">
    <citation type="journal article" date="2023" name="Nat. Commun.">
        <title>Diploid and tetraploid genomes of Acorus and the evolution of monocots.</title>
        <authorList>
            <person name="Ma L."/>
            <person name="Liu K.W."/>
            <person name="Li Z."/>
            <person name="Hsiao Y.Y."/>
            <person name="Qi Y."/>
            <person name="Fu T."/>
            <person name="Tang G.D."/>
            <person name="Zhang D."/>
            <person name="Sun W.H."/>
            <person name="Liu D.K."/>
            <person name="Li Y."/>
            <person name="Chen G.Z."/>
            <person name="Liu X.D."/>
            <person name="Liao X.Y."/>
            <person name="Jiang Y.T."/>
            <person name="Yu X."/>
            <person name="Hao Y."/>
            <person name="Huang J."/>
            <person name="Zhao X.W."/>
            <person name="Ke S."/>
            <person name="Chen Y.Y."/>
            <person name="Wu W.L."/>
            <person name="Hsu J.L."/>
            <person name="Lin Y.F."/>
            <person name="Huang M.D."/>
            <person name="Li C.Y."/>
            <person name="Huang L."/>
            <person name="Wang Z.W."/>
            <person name="Zhao X."/>
            <person name="Zhong W.Y."/>
            <person name="Peng D.H."/>
            <person name="Ahmad S."/>
            <person name="Lan S."/>
            <person name="Zhang J.S."/>
            <person name="Tsai W.C."/>
            <person name="Van de Peer Y."/>
            <person name="Liu Z.J."/>
        </authorList>
    </citation>
    <scope>NUCLEOTIDE SEQUENCE</scope>
    <source>
        <strain evidence="1">CP</strain>
    </source>
</reference>
<proteinExistence type="predicted"/>
<reference evidence="1" key="2">
    <citation type="submission" date="2023-06" db="EMBL/GenBank/DDBJ databases">
        <authorList>
            <person name="Ma L."/>
            <person name="Liu K.-W."/>
            <person name="Li Z."/>
            <person name="Hsiao Y.-Y."/>
            <person name="Qi Y."/>
            <person name="Fu T."/>
            <person name="Tang G."/>
            <person name="Zhang D."/>
            <person name="Sun W.-H."/>
            <person name="Liu D.-K."/>
            <person name="Li Y."/>
            <person name="Chen G.-Z."/>
            <person name="Liu X.-D."/>
            <person name="Liao X.-Y."/>
            <person name="Jiang Y.-T."/>
            <person name="Yu X."/>
            <person name="Hao Y."/>
            <person name="Huang J."/>
            <person name="Zhao X.-W."/>
            <person name="Ke S."/>
            <person name="Chen Y.-Y."/>
            <person name="Wu W.-L."/>
            <person name="Hsu J.-L."/>
            <person name="Lin Y.-F."/>
            <person name="Huang M.-D."/>
            <person name="Li C.-Y."/>
            <person name="Huang L."/>
            <person name="Wang Z.-W."/>
            <person name="Zhao X."/>
            <person name="Zhong W.-Y."/>
            <person name="Peng D.-H."/>
            <person name="Ahmad S."/>
            <person name="Lan S."/>
            <person name="Zhang J.-S."/>
            <person name="Tsai W.-C."/>
            <person name="Van De Peer Y."/>
            <person name="Liu Z.-J."/>
        </authorList>
    </citation>
    <scope>NUCLEOTIDE SEQUENCE</scope>
    <source>
        <strain evidence="1">CP</strain>
        <tissue evidence="1">Leaves</tissue>
    </source>
</reference>
<sequence>MGSHAASSPSNVAFVKEIHYHPSFSFLFPTFRAKCWLGLRKMAGFGGFPVADRIPHFLMIPRTTLHQIDTLDIGSCGAGLMRGLGACIS</sequence>
<protein>
    <submittedName>
        <fullName evidence="1">Uncharacterized protein</fullName>
    </submittedName>
</protein>
<keyword evidence="2" id="KW-1185">Reference proteome</keyword>
<name>A0AAV9DJU7_ACOCL</name>
<organism evidence="1 2">
    <name type="scientific">Acorus calamus</name>
    <name type="common">Sweet flag</name>
    <dbReference type="NCBI Taxonomy" id="4465"/>
    <lineage>
        <taxon>Eukaryota</taxon>
        <taxon>Viridiplantae</taxon>
        <taxon>Streptophyta</taxon>
        <taxon>Embryophyta</taxon>
        <taxon>Tracheophyta</taxon>
        <taxon>Spermatophyta</taxon>
        <taxon>Magnoliopsida</taxon>
        <taxon>Liliopsida</taxon>
        <taxon>Acoraceae</taxon>
        <taxon>Acorus</taxon>
    </lineage>
</organism>
<comment type="caution">
    <text evidence="1">The sequence shown here is derived from an EMBL/GenBank/DDBJ whole genome shotgun (WGS) entry which is preliminary data.</text>
</comment>
<dbReference type="EMBL" id="JAUJYO010000012">
    <property type="protein sequence ID" value="KAK1301289.1"/>
    <property type="molecule type" value="Genomic_DNA"/>
</dbReference>
<evidence type="ECO:0000313" key="1">
    <source>
        <dbReference type="EMBL" id="KAK1301289.1"/>
    </source>
</evidence>